<dbReference type="Proteomes" id="UP000821853">
    <property type="component" value="Chromosome 5"/>
</dbReference>
<proteinExistence type="predicted"/>
<sequence>MKLLDDETTDVARIKQLTICAHYLGKGSNQVEEVFWGFVPVHDQSSRNLAKEIVSIGIDMNNLRGQGRGTMAPVRLPGKQMGYRPPFARSIRLRCTRIVAATF</sequence>
<dbReference type="OrthoDB" id="6614843at2759"/>
<comment type="caution">
    <text evidence="1">The sequence shown here is derived from an EMBL/GenBank/DDBJ whole genome shotgun (WGS) entry which is preliminary data.</text>
</comment>
<evidence type="ECO:0000313" key="2">
    <source>
        <dbReference type="Proteomes" id="UP000821853"/>
    </source>
</evidence>
<dbReference type="AlphaFoldDB" id="A0A9J6GJ55"/>
<accession>A0A9J6GJ55</accession>
<dbReference type="VEuPathDB" id="VectorBase:HLOH_060120"/>
<keyword evidence="2" id="KW-1185">Reference proteome</keyword>
<name>A0A9J6GJ55_HAELO</name>
<organism evidence="1 2">
    <name type="scientific">Haemaphysalis longicornis</name>
    <name type="common">Bush tick</name>
    <dbReference type="NCBI Taxonomy" id="44386"/>
    <lineage>
        <taxon>Eukaryota</taxon>
        <taxon>Metazoa</taxon>
        <taxon>Ecdysozoa</taxon>
        <taxon>Arthropoda</taxon>
        <taxon>Chelicerata</taxon>
        <taxon>Arachnida</taxon>
        <taxon>Acari</taxon>
        <taxon>Parasitiformes</taxon>
        <taxon>Ixodida</taxon>
        <taxon>Ixodoidea</taxon>
        <taxon>Ixodidae</taxon>
        <taxon>Haemaphysalinae</taxon>
        <taxon>Haemaphysalis</taxon>
    </lineage>
</organism>
<dbReference type="EMBL" id="JABSTR010000007">
    <property type="protein sequence ID" value="KAH9375194.1"/>
    <property type="molecule type" value="Genomic_DNA"/>
</dbReference>
<reference evidence="1 2" key="1">
    <citation type="journal article" date="2020" name="Cell">
        <title>Large-Scale Comparative Analyses of Tick Genomes Elucidate Their Genetic Diversity and Vector Capacities.</title>
        <authorList>
            <consortium name="Tick Genome and Microbiome Consortium (TIGMIC)"/>
            <person name="Jia N."/>
            <person name="Wang J."/>
            <person name="Shi W."/>
            <person name="Du L."/>
            <person name="Sun Y."/>
            <person name="Zhan W."/>
            <person name="Jiang J.F."/>
            <person name="Wang Q."/>
            <person name="Zhang B."/>
            <person name="Ji P."/>
            <person name="Bell-Sakyi L."/>
            <person name="Cui X.M."/>
            <person name="Yuan T.T."/>
            <person name="Jiang B.G."/>
            <person name="Yang W.F."/>
            <person name="Lam T.T."/>
            <person name="Chang Q.C."/>
            <person name="Ding S.J."/>
            <person name="Wang X.J."/>
            <person name="Zhu J.G."/>
            <person name="Ruan X.D."/>
            <person name="Zhao L."/>
            <person name="Wei J.T."/>
            <person name="Ye R.Z."/>
            <person name="Que T.C."/>
            <person name="Du C.H."/>
            <person name="Zhou Y.H."/>
            <person name="Cheng J.X."/>
            <person name="Dai P.F."/>
            <person name="Guo W.B."/>
            <person name="Han X.H."/>
            <person name="Huang E.J."/>
            <person name="Li L.F."/>
            <person name="Wei W."/>
            <person name="Gao Y.C."/>
            <person name="Liu J.Z."/>
            <person name="Shao H.Z."/>
            <person name="Wang X."/>
            <person name="Wang C.C."/>
            <person name="Yang T.C."/>
            <person name="Huo Q.B."/>
            <person name="Li W."/>
            <person name="Chen H.Y."/>
            <person name="Chen S.E."/>
            <person name="Zhou L.G."/>
            <person name="Ni X.B."/>
            <person name="Tian J.H."/>
            <person name="Sheng Y."/>
            <person name="Liu T."/>
            <person name="Pan Y.S."/>
            <person name="Xia L.Y."/>
            <person name="Li J."/>
            <person name="Zhao F."/>
            <person name="Cao W.C."/>
        </authorList>
    </citation>
    <scope>NUCLEOTIDE SEQUENCE [LARGE SCALE GENOMIC DNA]</scope>
    <source>
        <strain evidence="1">HaeL-2018</strain>
    </source>
</reference>
<protein>
    <submittedName>
        <fullName evidence="1">Uncharacterized protein</fullName>
    </submittedName>
</protein>
<gene>
    <name evidence="1" type="ORF">HPB48_021940</name>
</gene>
<evidence type="ECO:0000313" key="1">
    <source>
        <dbReference type="EMBL" id="KAH9375194.1"/>
    </source>
</evidence>